<proteinExistence type="predicted"/>
<dbReference type="Proteomes" id="UP000616151">
    <property type="component" value="Unassembled WGS sequence"/>
</dbReference>
<sequence>MPALSFTAFTGPHRLAGGAILDVALAVKAALAMDPEAPVLTFNDATGAVVDLDLRGGRDEIAARLDERFPQGPDEMESEAPRGPGRPKLGVIAREVTLLPRHWEWLGTQRGGASHALRRLVDDARRADQGASEASARRDAAYRFMSAMAGNLSGFEEASRALFAGDAARFGEQSASWPEDIRDHVQKLAWG</sequence>
<reference evidence="1" key="1">
    <citation type="submission" date="2021-01" db="EMBL/GenBank/DDBJ databases">
        <authorList>
            <person name="Sun Q."/>
        </authorList>
    </citation>
    <scope>NUCLEOTIDE SEQUENCE</scope>
    <source>
        <strain evidence="1">YIM B02566</strain>
    </source>
</reference>
<name>A0ACC5QZF5_9HYPH</name>
<organism evidence="1 2">
    <name type="scientific">Taklimakanibacter albus</name>
    <dbReference type="NCBI Taxonomy" id="2800327"/>
    <lineage>
        <taxon>Bacteria</taxon>
        <taxon>Pseudomonadati</taxon>
        <taxon>Pseudomonadota</taxon>
        <taxon>Alphaproteobacteria</taxon>
        <taxon>Hyphomicrobiales</taxon>
        <taxon>Aestuariivirgaceae</taxon>
        <taxon>Taklimakanibacter</taxon>
    </lineage>
</organism>
<evidence type="ECO:0000313" key="1">
    <source>
        <dbReference type="EMBL" id="MBK1865770.1"/>
    </source>
</evidence>
<keyword evidence="2" id="KW-1185">Reference proteome</keyword>
<gene>
    <name evidence="1" type="ORF">JHL16_05355</name>
</gene>
<dbReference type="EMBL" id="JAENHL010000006">
    <property type="protein sequence ID" value="MBK1865770.1"/>
    <property type="molecule type" value="Genomic_DNA"/>
</dbReference>
<comment type="caution">
    <text evidence="1">The sequence shown here is derived from an EMBL/GenBank/DDBJ whole genome shotgun (WGS) entry which is preliminary data.</text>
</comment>
<protein>
    <submittedName>
        <fullName evidence="1">DUF2239 family protein</fullName>
    </submittedName>
</protein>
<evidence type="ECO:0000313" key="2">
    <source>
        <dbReference type="Proteomes" id="UP000616151"/>
    </source>
</evidence>
<accession>A0ACC5QZF5</accession>